<evidence type="ECO:0000256" key="9">
    <source>
        <dbReference type="ARBA" id="ARBA00023065"/>
    </source>
</evidence>
<dbReference type="GO" id="GO:0005249">
    <property type="term" value="F:voltage-gated potassium channel activity"/>
    <property type="evidence" value="ECO:0007669"/>
    <property type="project" value="InterPro"/>
</dbReference>
<feature type="transmembrane region" description="Helical" evidence="13">
    <location>
        <begin position="167"/>
        <end position="189"/>
    </location>
</feature>
<feature type="domain" description="Ion transport" evidence="14">
    <location>
        <begin position="69"/>
        <end position="373"/>
    </location>
</feature>
<keyword evidence="3" id="KW-0633">Potassium transport</keyword>
<proteinExistence type="predicted"/>
<dbReference type="AlphaFoldDB" id="A0A7S4V0Z5"/>
<dbReference type="InterPro" id="IPR028325">
    <property type="entry name" value="VG_K_chnl"/>
</dbReference>
<protein>
    <recommendedName>
        <fullName evidence="14">Ion transport domain-containing protein</fullName>
    </recommendedName>
</protein>
<reference evidence="15" key="1">
    <citation type="submission" date="2021-01" db="EMBL/GenBank/DDBJ databases">
        <authorList>
            <person name="Corre E."/>
            <person name="Pelletier E."/>
            <person name="Niang G."/>
            <person name="Scheremetjew M."/>
            <person name="Finn R."/>
            <person name="Kale V."/>
            <person name="Holt S."/>
            <person name="Cochrane G."/>
            <person name="Meng A."/>
            <person name="Brown T."/>
            <person name="Cohen L."/>
        </authorList>
    </citation>
    <scope>NUCLEOTIDE SEQUENCE</scope>
    <source>
        <strain evidence="15">CCMP 2712</strain>
    </source>
</reference>
<keyword evidence="2" id="KW-0813">Transport</keyword>
<evidence type="ECO:0000256" key="6">
    <source>
        <dbReference type="ARBA" id="ARBA00022882"/>
    </source>
</evidence>
<feature type="region of interest" description="Disordered" evidence="12">
    <location>
        <begin position="443"/>
        <end position="475"/>
    </location>
</feature>
<evidence type="ECO:0000256" key="2">
    <source>
        <dbReference type="ARBA" id="ARBA00022448"/>
    </source>
</evidence>
<keyword evidence="6" id="KW-0851">Voltage-gated channel</keyword>
<feature type="transmembrane region" description="Helical" evidence="13">
    <location>
        <begin position="341"/>
        <end position="367"/>
    </location>
</feature>
<dbReference type="InterPro" id="IPR005821">
    <property type="entry name" value="Ion_trans_dom"/>
</dbReference>
<evidence type="ECO:0000256" key="5">
    <source>
        <dbReference type="ARBA" id="ARBA00022826"/>
    </source>
</evidence>
<dbReference type="InterPro" id="IPR027359">
    <property type="entry name" value="Volt_channel_dom_sf"/>
</dbReference>
<dbReference type="PANTHER" id="PTHR11537:SF254">
    <property type="entry name" value="POTASSIUM VOLTAGE-GATED CHANNEL PROTEIN SHAB"/>
    <property type="match status" value="1"/>
</dbReference>
<evidence type="ECO:0000256" key="12">
    <source>
        <dbReference type="SAM" id="MobiDB-lite"/>
    </source>
</evidence>
<dbReference type="Gene3D" id="1.20.120.350">
    <property type="entry name" value="Voltage-gated potassium channels. Chain C"/>
    <property type="match status" value="1"/>
</dbReference>
<dbReference type="SUPFAM" id="SSF81324">
    <property type="entry name" value="Voltage-gated potassium channels"/>
    <property type="match status" value="1"/>
</dbReference>
<dbReference type="Gene3D" id="1.10.287.70">
    <property type="match status" value="1"/>
</dbReference>
<dbReference type="PRINTS" id="PR00169">
    <property type="entry name" value="KCHANNEL"/>
</dbReference>
<feature type="transmembrane region" description="Helical" evidence="13">
    <location>
        <begin position="100"/>
        <end position="120"/>
    </location>
</feature>
<dbReference type="GO" id="GO:0008076">
    <property type="term" value="C:voltage-gated potassium channel complex"/>
    <property type="evidence" value="ECO:0007669"/>
    <property type="project" value="InterPro"/>
</dbReference>
<keyword evidence="5" id="KW-0631">Potassium channel</keyword>
<evidence type="ECO:0000259" key="14">
    <source>
        <dbReference type="Pfam" id="PF00520"/>
    </source>
</evidence>
<evidence type="ECO:0000256" key="13">
    <source>
        <dbReference type="SAM" id="Phobius"/>
    </source>
</evidence>
<keyword evidence="8 13" id="KW-1133">Transmembrane helix</keyword>
<evidence type="ECO:0000256" key="7">
    <source>
        <dbReference type="ARBA" id="ARBA00022958"/>
    </source>
</evidence>
<evidence type="ECO:0000256" key="4">
    <source>
        <dbReference type="ARBA" id="ARBA00022692"/>
    </source>
</evidence>
<evidence type="ECO:0000256" key="1">
    <source>
        <dbReference type="ARBA" id="ARBA00004141"/>
    </source>
</evidence>
<feature type="transmembrane region" description="Helical" evidence="13">
    <location>
        <begin position="233"/>
        <end position="255"/>
    </location>
</feature>
<dbReference type="EMBL" id="HBKN01050238">
    <property type="protein sequence ID" value="CAE2341039.1"/>
    <property type="molecule type" value="Transcribed_RNA"/>
</dbReference>
<organism evidence="15">
    <name type="scientific">Guillardia theta</name>
    <name type="common">Cryptophyte</name>
    <name type="synonym">Cryptomonas phi</name>
    <dbReference type="NCBI Taxonomy" id="55529"/>
    <lineage>
        <taxon>Eukaryota</taxon>
        <taxon>Cryptophyceae</taxon>
        <taxon>Pyrenomonadales</taxon>
        <taxon>Geminigeraceae</taxon>
        <taxon>Guillardia</taxon>
    </lineage>
</organism>
<feature type="transmembrane region" description="Helical" evidence="13">
    <location>
        <begin position="67"/>
        <end position="88"/>
    </location>
</feature>
<gene>
    <name evidence="15" type="ORF">GTHE00462_LOCUS39214</name>
</gene>
<keyword evidence="4 13" id="KW-0812">Transmembrane</keyword>
<dbReference type="Pfam" id="PF00520">
    <property type="entry name" value="Ion_trans"/>
    <property type="match status" value="1"/>
</dbReference>
<evidence type="ECO:0000313" key="15">
    <source>
        <dbReference type="EMBL" id="CAE2341039.1"/>
    </source>
</evidence>
<dbReference type="PANTHER" id="PTHR11537">
    <property type="entry name" value="VOLTAGE-GATED POTASSIUM CHANNEL"/>
    <property type="match status" value="1"/>
</dbReference>
<accession>A0A7S4V0Z5</accession>
<evidence type="ECO:0000256" key="10">
    <source>
        <dbReference type="ARBA" id="ARBA00023136"/>
    </source>
</evidence>
<evidence type="ECO:0000256" key="8">
    <source>
        <dbReference type="ARBA" id="ARBA00022989"/>
    </source>
</evidence>
<dbReference type="GO" id="GO:0001508">
    <property type="term" value="P:action potential"/>
    <property type="evidence" value="ECO:0007669"/>
    <property type="project" value="TreeGrafter"/>
</dbReference>
<evidence type="ECO:0000256" key="11">
    <source>
        <dbReference type="ARBA" id="ARBA00023303"/>
    </source>
</evidence>
<feature type="region of interest" description="Disordered" evidence="12">
    <location>
        <begin position="497"/>
        <end position="517"/>
    </location>
</feature>
<name>A0A7S4V0Z5_GUITH</name>
<sequence>MPIFVGHNSNRIVNESMAQMENSEGTRVGRMTRFASFRTRITAHKIENPDVGSPLWKFLEDNDSSKAAWWWSILSICVIAINSVSFVVESQPNFCCGNYTLIWDIINWVCLGFFTIEYGLRFYSCPLSYGLTGPRMREAAVYDQMKETGKYKSAIFWQFLVRSRIRFFLNFQNLIDITAILPFYVQLMLTNPGPGLRFIRVIRIVRIFRLLKIGKYSKGLKLLMNTMKKSMKALSSLALVMILLVVIMSTIIWMLERGVWCDESNNYCSGSGVDEEGNFTAGWYYYVGAFQGSTYSEGCSTAPYCRQPSKFTSIFPSTYWTLTTITTTGYGDMYPHTPTGKVLGCIVMLAGLLLLALPVTVISGNFATEYASEELIRLVKEEKKQKQLEEIQRWEQEFDHSMSQAPASFARGNRMLSMPVTPTCTSLTKTSVDLTCLPANTASFVSPSNGTHNEDESAEENLGENHHSNGRAPIKSLSMPTDLILSAPSPELYVIGKRFGDESDPQGASLLPPPPPRVRLGSVDFSDQINELMRQHLNLLMAELEDLLVEKTKDIVSAVLEEEAKAEP</sequence>
<evidence type="ECO:0000256" key="3">
    <source>
        <dbReference type="ARBA" id="ARBA00022538"/>
    </source>
</evidence>
<keyword evidence="9" id="KW-0406">Ion transport</keyword>
<keyword evidence="7" id="KW-0630">Potassium</keyword>
<comment type="subcellular location">
    <subcellularLocation>
        <location evidence="1">Membrane</location>
        <topology evidence="1">Multi-pass membrane protein</topology>
    </subcellularLocation>
</comment>
<keyword evidence="10 13" id="KW-0472">Membrane</keyword>
<keyword evidence="11" id="KW-0407">Ion channel</keyword>